<feature type="domain" description="Major facilitator superfamily (MFS) profile" evidence="6">
    <location>
        <begin position="12"/>
        <end position="459"/>
    </location>
</feature>
<dbReference type="Gene3D" id="1.20.1250.20">
    <property type="entry name" value="MFS general substrate transporter like domains"/>
    <property type="match status" value="1"/>
</dbReference>
<feature type="transmembrane region" description="Helical" evidence="5">
    <location>
        <begin position="139"/>
        <end position="158"/>
    </location>
</feature>
<dbReference type="Pfam" id="PF07690">
    <property type="entry name" value="MFS_1"/>
    <property type="match status" value="1"/>
</dbReference>
<dbReference type="AlphaFoldDB" id="A0A3N9TJB0"/>
<dbReference type="OrthoDB" id="9807274at2"/>
<feature type="transmembrane region" description="Helical" evidence="5">
    <location>
        <begin position="363"/>
        <end position="382"/>
    </location>
</feature>
<keyword evidence="2 5" id="KW-0812">Transmembrane</keyword>
<dbReference type="PANTHER" id="PTHR42718:SF39">
    <property type="entry name" value="ACTINORHODIN TRANSPORTER-RELATED"/>
    <property type="match status" value="1"/>
</dbReference>
<feature type="transmembrane region" description="Helical" evidence="5">
    <location>
        <begin position="334"/>
        <end position="357"/>
    </location>
</feature>
<protein>
    <submittedName>
        <fullName evidence="7">MFS transporter</fullName>
    </submittedName>
</protein>
<name>A0A3N9TJB0_9VIBR</name>
<dbReference type="EMBL" id="RJVQ01000002">
    <property type="protein sequence ID" value="RQW64389.1"/>
    <property type="molecule type" value="Genomic_DNA"/>
</dbReference>
<evidence type="ECO:0000259" key="6">
    <source>
        <dbReference type="PROSITE" id="PS50850"/>
    </source>
</evidence>
<keyword evidence="4 5" id="KW-0472">Membrane</keyword>
<reference evidence="7 8" key="1">
    <citation type="submission" date="2018-11" db="EMBL/GenBank/DDBJ databases">
        <title>Vibrio LJC006 sp. nov., isolated from seawater during the bloom of the enteromorpha.</title>
        <authorList>
            <person name="Liang J."/>
        </authorList>
    </citation>
    <scope>NUCLEOTIDE SEQUENCE [LARGE SCALE GENOMIC DNA]</scope>
    <source>
        <strain evidence="7 8">LJC006</strain>
    </source>
</reference>
<feature type="transmembrane region" description="Helical" evidence="5">
    <location>
        <begin position="78"/>
        <end position="101"/>
    </location>
</feature>
<dbReference type="InterPro" id="IPR036259">
    <property type="entry name" value="MFS_trans_sf"/>
</dbReference>
<accession>A0A3N9TJB0</accession>
<sequence length="459" mass="49298">MTSTHKSLSLFGLLLLVAGQLLPQIDFSIVNVALDVLGKSLKTNETGLVLIVAVYALCFATLIASGARLGDRYGRKKLFLIGVFGFGVASALCGMSQSIYVMLVGRFLQGLCAALLMPQILSTIHATLDGERHSRAVSIYTSVAGLSVALGQILGGWLVSANLFDLGWRVAFYINIPICILILIIGYFIIPETQAEKKPKMDVQGILLFASLMLCLLIPVAMGEHWPQLFWLLFGVIPLAVLLIKVETKKELEGNNPLIPPAVFNTSTAKAGLFAEIGVTSTYAGYLFVTALTLQQAAHFTPFQSGNTFMGLGLMFFVGSLVSKSTSQRIGDYLTFTLGSALTIVGFLITLGLLWAFRDKVQVWQLLFATGFVGAGNSFMLSSAFRITLSNVEKQHASEASSALITVQQGFFALGTALTGSIYSVISPHGFLPAITTALVTISCIVFLVSIGTFLKRPK</sequence>
<feature type="transmembrane region" description="Helical" evidence="5">
    <location>
        <begin position="107"/>
        <end position="127"/>
    </location>
</feature>
<evidence type="ECO:0000313" key="8">
    <source>
        <dbReference type="Proteomes" id="UP000281112"/>
    </source>
</evidence>
<feature type="transmembrane region" description="Helical" evidence="5">
    <location>
        <begin position="432"/>
        <end position="455"/>
    </location>
</feature>
<feature type="transmembrane region" description="Helical" evidence="5">
    <location>
        <begin position="47"/>
        <end position="66"/>
    </location>
</feature>
<dbReference type="InterPro" id="IPR020846">
    <property type="entry name" value="MFS_dom"/>
</dbReference>
<dbReference type="SUPFAM" id="SSF103473">
    <property type="entry name" value="MFS general substrate transporter"/>
    <property type="match status" value="1"/>
</dbReference>
<comment type="subcellular location">
    <subcellularLocation>
        <location evidence="1">Membrane</location>
        <topology evidence="1">Multi-pass membrane protein</topology>
    </subcellularLocation>
</comment>
<comment type="caution">
    <text evidence="7">The sequence shown here is derived from an EMBL/GenBank/DDBJ whole genome shotgun (WGS) entry which is preliminary data.</text>
</comment>
<feature type="transmembrane region" description="Helical" evidence="5">
    <location>
        <begin position="403"/>
        <end position="426"/>
    </location>
</feature>
<dbReference type="PROSITE" id="PS50850">
    <property type="entry name" value="MFS"/>
    <property type="match status" value="1"/>
</dbReference>
<feature type="transmembrane region" description="Helical" evidence="5">
    <location>
        <begin position="306"/>
        <end position="322"/>
    </location>
</feature>
<dbReference type="Proteomes" id="UP000281112">
    <property type="component" value="Unassembled WGS sequence"/>
</dbReference>
<feature type="transmembrane region" description="Helical" evidence="5">
    <location>
        <begin position="228"/>
        <end position="246"/>
    </location>
</feature>
<evidence type="ECO:0000256" key="4">
    <source>
        <dbReference type="ARBA" id="ARBA00023136"/>
    </source>
</evidence>
<evidence type="ECO:0000256" key="5">
    <source>
        <dbReference type="SAM" id="Phobius"/>
    </source>
</evidence>
<feature type="transmembrane region" description="Helical" evidence="5">
    <location>
        <begin position="273"/>
        <end position="294"/>
    </location>
</feature>
<dbReference type="InterPro" id="IPR011701">
    <property type="entry name" value="MFS"/>
</dbReference>
<dbReference type="CDD" id="cd17321">
    <property type="entry name" value="MFS_MMR_MDR_like"/>
    <property type="match status" value="1"/>
</dbReference>
<evidence type="ECO:0000256" key="3">
    <source>
        <dbReference type="ARBA" id="ARBA00022989"/>
    </source>
</evidence>
<feature type="transmembrane region" description="Helical" evidence="5">
    <location>
        <begin position="170"/>
        <end position="190"/>
    </location>
</feature>
<evidence type="ECO:0000256" key="1">
    <source>
        <dbReference type="ARBA" id="ARBA00004141"/>
    </source>
</evidence>
<keyword evidence="8" id="KW-1185">Reference proteome</keyword>
<organism evidence="7 8">
    <name type="scientific">Vibrio viridaestus</name>
    <dbReference type="NCBI Taxonomy" id="2487322"/>
    <lineage>
        <taxon>Bacteria</taxon>
        <taxon>Pseudomonadati</taxon>
        <taxon>Pseudomonadota</taxon>
        <taxon>Gammaproteobacteria</taxon>
        <taxon>Vibrionales</taxon>
        <taxon>Vibrionaceae</taxon>
        <taxon>Vibrio</taxon>
    </lineage>
</organism>
<dbReference type="GO" id="GO:0022857">
    <property type="term" value="F:transmembrane transporter activity"/>
    <property type="evidence" value="ECO:0007669"/>
    <property type="project" value="InterPro"/>
</dbReference>
<feature type="transmembrane region" description="Helical" evidence="5">
    <location>
        <begin position="202"/>
        <end position="222"/>
    </location>
</feature>
<evidence type="ECO:0000256" key="2">
    <source>
        <dbReference type="ARBA" id="ARBA00022692"/>
    </source>
</evidence>
<proteinExistence type="predicted"/>
<dbReference type="PANTHER" id="PTHR42718">
    <property type="entry name" value="MAJOR FACILITATOR SUPERFAMILY MULTIDRUG TRANSPORTER MFSC"/>
    <property type="match status" value="1"/>
</dbReference>
<keyword evidence="3 5" id="KW-1133">Transmembrane helix</keyword>
<dbReference type="RefSeq" id="WP_124936510.1">
    <property type="nucleotide sequence ID" value="NZ_RJVQ01000002.1"/>
</dbReference>
<gene>
    <name evidence="7" type="ORF">EES38_07380</name>
</gene>
<dbReference type="Gene3D" id="1.20.1720.10">
    <property type="entry name" value="Multidrug resistance protein D"/>
    <property type="match status" value="1"/>
</dbReference>
<dbReference type="GO" id="GO:0016020">
    <property type="term" value="C:membrane"/>
    <property type="evidence" value="ECO:0007669"/>
    <property type="project" value="UniProtKB-SubCell"/>
</dbReference>
<evidence type="ECO:0000313" key="7">
    <source>
        <dbReference type="EMBL" id="RQW64389.1"/>
    </source>
</evidence>